<keyword evidence="4" id="KW-0045">Antibiotic biosynthesis</keyword>
<dbReference type="GO" id="GO:0016758">
    <property type="term" value="F:hexosyltransferase activity"/>
    <property type="evidence" value="ECO:0007669"/>
    <property type="project" value="UniProtKB-ARBA"/>
</dbReference>
<evidence type="ECO:0000256" key="3">
    <source>
        <dbReference type="ARBA" id="ARBA00022679"/>
    </source>
</evidence>
<dbReference type="GO" id="GO:0008194">
    <property type="term" value="F:UDP-glycosyltransferase activity"/>
    <property type="evidence" value="ECO:0007669"/>
    <property type="project" value="InterPro"/>
</dbReference>
<dbReference type="InterPro" id="IPR050426">
    <property type="entry name" value="Glycosyltransferase_28"/>
</dbReference>
<evidence type="ECO:0000259" key="6">
    <source>
        <dbReference type="Pfam" id="PF21036"/>
    </source>
</evidence>
<dbReference type="Pfam" id="PF21036">
    <property type="entry name" value="EryCIII-like_N"/>
    <property type="match status" value="1"/>
</dbReference>
<dbReference type="Gene3D" id="3.40.50.2000">
    <property type="entry name" value="Glycogen Phosphorylase B"/>
    <property type="match status" value="2"/>
</dbReference>
<keyword evidence="3" id="KW-0808">Transferase</keyword>
<gene>
    <name evidence="7" type="primary">saqGT1</name>
</gene>
<dbReference type="Pfam" id="PF06722">
    <property type="entry name" value="EryCIII-like_C"/>
    <property type="match status" value="1"/>
</dbReference>
<dbReference type="GO" id="GO:0017000">
    <property type="term" value="P:antibiotic biosynthetic process"/>
    <property type="evidence" value="ECO:0007669"/>
    <property type="project" value="UniProtKB-KW"/>
</dbReference>
<sequence length="424" mass="46592">MRILFAIFPAAAHLYPITPLAWALQAAGHEVRVATSPNIAGTIEAAGLTAVPAGGPVQLASEEEERLERPTDVLVLDHSHETAWRTVARYLTGLFIRTFPDPEPGADHASMADDLVAFARGWQPDLVVWDTLNPVGMVAAKASGAAHARLLWGLDNVAWLSRKFREQPGGQLYDDPLVCWLEPLLNKYGCAFDEEAITGQWTLDLVPSRMRLPLDLRYVPVRRVAYSGASTVPDWLREPPGRPRVCLTLGVSSRTVYNKYRGFPIAELFDHIADLDIELVATLNRSQLAEVRKVPDNVRTVDYVPLRLLLPTCSAIVHHGGGGTTAAAVEQRVPHLIIPVPKWDEENTARHVVSRGAGLAMDGQDFSVAEFRRNLLRLLDEPSFQRGADALYEDMLATPSPVETVPVLERLTAQAQQARAAAAR</sequence>
<evidence type="ECO:0000256" key="1">
    <source>
        <dbReference type="ARBA" id="ARBA00006962"/>
    </source>
</evidence>
<evidence type="ECO:0000256" key="4">
    <source>
        <dbReference type="ARBA" id="ARBA00023194"/>
    </source>
</evidence>
<dbReference type="InterPro" id="IPR048284">
    <property type="entry name" value="EryCIII-like_N"/>
</dbReference>
<comment type="similarity">
    <text evidence="1">Belongs to the glycosyltransferase 28 family.</text>
</comment>
<keyword evidence="2" id="KW-0328">Glycosyltransferase</keyword>
<feature type="domain" description="Erythromycin biosynthesis protein CIII-like N-terminal" evidence="6">
    <location>
        <begin position="22"/>
        <end position="250"/>
    </location>
</feature>
<reference evidence="7" key="2">
    <citation type="journal article" date="2009" name="ChemBioChem">
        <title>Cloning and sequencing of the biosynthetic gene cluster for saquayamycin Z and galtamycin B and the elucidation of the assembly of their saccharide chains.</title>
        <authorList>
            <person name="Erb A."/>
            <person name="Luzhetskyy A."/>
            <person name="Hardter U."/>
            <person name="Bechthold A."/>
        </authorList>
    </citation>
    <scope>NUCLEOTIDE SEQUENCE</scope>
    <source>
        <strain evidence="7">Tu 6368</strain>
    </source>
</reference>
<dbReference type="PANTHER" id="PTHR48050">
    <property type="entry name" value="STEROL 3-BETA-GLUCOSYLTRANSFERASE"/>
    <property type="match status" value="1"/>
</dbReference>
<dbReference type="PANTHER" id="PTHR48050:SF13">
    <property type="entry name" value="STEROL 3-BETA-GLUCOSYLTRANSFERASE UGT80A2"/>
    <property type="match status" value="1"/>
</dbReference>
<dbReference type="SUPFAM" id="SSF53756">
    <property type="entry name" value="UDP-Glycosyltransferase/glycogen phosphorylase"/>
    <property type="match status" value="1"/>
</dbReference>
<dbReference type="InterPro" id="IPR002213">
    <property type="entry name" value="UDP_glucos_trans"/>
</dbReference>
<reference evidence="7" key="1">
    <citation type="journal article" date="2007" name="Appl. Microbiol. Biotechnol.">
        <title>A strategy for cloning glycosyltransferase genes involved in natural product biosynthesis.</title>
        <authorList>
            <person name="Luzhetskyy A."/>
            <person name="Weiss H."/>
            <person name="Charge A."/>
            <person name="Welle E."/>
            <person name="Linnenbrink A."/>
            <person name="Vente A."/>
            <person name="Bechthold A."/>
        </authorList>
    </citation>
    <scope>NUCLEOTIDE SEQUENCE</scope>
    <source>
        <strain evidence="7">Tu 6368</strain>
    </source>
</reference>
<dbReference type="AlphaFoldDB" id="C4NYK7"/>
<dbReference type="EMBL" id="FJ670504">
    <property type="protein sequence ID" value="ACP19361.1"/>
    <property type="molecule type" value="Genomic_DNA"/>
</dbReference>
<dbReference type="InterPro" id="IPR010610">
    <property type="entry name" value="EryCIII-like_C"/>
</dbReference>
<evidence type="ECO:0000313" key="7">
    <source>
        <dbReference type="EMBL" id="ACP19361.1"/>
    </source>
</evidence>
<protein>
    <submittedName>
        <fullName evidence="7">SaqGT1</fullName>
    </submittedName>
</protein>
<accession>C4NYK7</accession>
<evidence type="ECO:0000256" key="2">
    <source>
        <dbReference type="ARBA" id="ARBA00022676"/>
    </source>
</evidence>
<name>C4NYK7_9ACTN</name>
<feature type="domain" description="Erythromycin biosynthesis protein CIII-like C-terminal" evidence="5">
    <location>
        <begin position="267"/>
        <end position="411"/>
    </location>
</feature>
<dbReference type="CAZy" id="GT1">
    <property type="family name" value="Glycosyltransferase Family 1"/>
</dbReference>
<dbReference type="FunFam" id="3.40.50.2000:FF:000072">
    <property type="entry name" value="Glycosyl transferase"/>
    <property type="match status" value="1"/>
</dbReference>
<evidence type="ECO:0000259" key="5">
    <source>
        <dbReference type="Pfam" id="PF06722"/>
    </source>
</evidence>
<dbReference type="NCBIfam" id="TIGR04516">
    <property type="entry name" value="glycosyl_450act"/>
    <property type="match status" value="1"/>
</dbReference>
<dbReference type="InterPro" id="IPR030953">
    <property type="entry name" value="Glycosyl_450act"/>
</dbReference>
<organism evidence="7">
    <name type="scientific">Micromonospora sp. Tu 6368</name>
    <dbReference type="NCBI Taxonomy" id="428986"/>
    <lineage>
        <taxon>Bacteria</taxon>
        <taxon>Bacillati</taxon>
        <taxon>Actinomycetota</taxon>
        <taxon>Actinomycetes</taxon>
        <taxon>Micromonosporales</taxon>
        <taxon>Micromonosporaceae</taxon>
        <taxon>Micromonospora</taxon>
    </lineage>
</organism>
<proteinExistence type="inferred from homology"/>
<dbReference type="CDD" id="cd03784">
    <property type="entry name" value="GT1_Gtf-like"/>
    <property type="match status" value="1"/>
</dbReference>